<reference evidence="1 2" key="1">
    <citation type="submission" date="2018-03" db="EMBL/GenBank/DDBJ databases">
        <authorList>
            <person name="Keele B.F."/>
        </authorList>
    </citation>
    <scope>NUCLEOTIDE SEQUENCE [LARGE SCALE GENOMIC DNA]</scope>
    <source>
        <strain evidence="1 2">CECT 8811</strain>
    </source>
</reference>
<dbReference type="RefSeq" id="WP_108857729.1">
    <property type="nucleotide sequence ID" value="NZ_OMOI01000002.1"/>
</dbReference>
<evidence type="ECO:0000313" key="2">
    <source>
        <dbReference type="Proteomes" id="UP000244911"/>
    </source>
</evidence>
<gene>
    <name evidence="1" type="ORF">ALP8811_02671</name>
</gene>
<sequence>MSDIDAKIVKKNGVRADWVDLRDQNYVPNLAILKHALSIDPQLLTAPDDAGLRHPVFTVRHQGASGRCVGFALANLIDIQRHLQRAERGEPPQSGEAHADDITSADMLYRMAHFHDRYPSLEAMKVEAHEGVLTLRSAIKGFYHHGACLDWPFPDAPPDDTRWQSDCYLAGGPDAGRRFTSVAQARHARDIGLGAYFRLASVLNHFHAALNDAQAVLVSANVHDGWLHATPQNSGVIGWPPAQGKMGTHAFVLTGYDQHGFHVLNSWGAEWGGYQGQAGIGLWSYDDWARNVIDGWVLRLGVPAPAAFGASVGEKGTKGVIGKIRSASTPCFELVGHYMHLDDGYHVSTGSYPSFKDGWTRTHDHLAPKLDPKAAPDDPHKYRGLLVWIPGSLEGIKPAFSAAVARKNAIKAMGLYPYSIFWCNSFVEKSLEVLESLFDSCTSQAGETAEHLDELIENRVRGVGRAFWRDIEMSAMRAMKGTGELPFERHLDRSYSDTGVVGDFLHSLLDLKEQTGCELHIVAEGAGVLMVHEMLSLLKPDMPPPFSRPGVDFRETWFDTMHLAHPAIGLPRAQNVLLPRIAQMNGALDPARHSKSRARGPVVQPVLRAASDVPARIYVPTEELEDRVCFGAYGKSVLHLVSNAFEDRYPLPRGTDTPDVAAYLKARPFLGMASLVENDAAVASGAIFRLNRIHNQKHDLERIQQSDLNADPTITNSIFECIRGTRNT</sequence>
<name>A0A2R8ARZ1_9RHOB</name>
<dbReference type="OrthoDB" id="1491023at2"/>
<dbReference type="Proteomes" id="UP000244911">
    <property type="component" value="Unassembled WGS sequence"/>
</dbReference>
<dbReference type="Gene3D" id="3.90.70.10">
    <property type="entry name" value="Cysteine proteinases"/>
    <property type="match status" value="1"/>
</dbReference>
<keyword evidence="2" id="KW-1185">Reference proteome</keyword>
<dbReference type="AlphaFoldDB" id="A0A2R8ARZ1"/>
<protein>
    <recommendedName>
        <fullName evidence="3">Peptidase C1A papain C-terminal domain-containing protein</fullName>
    </recommendedName>
</protein>
<evidence type="ECO:0000313" key="1">
    <source>
        <dbReference type="EMBL" id="SPF78740.1"/>
    </source>
</evidence>
<accession>A0A2R8ARZ1</accession>
<proteinExistence type="predicted"/>
<organism evidence="1 2">
    <name type="scientific">Aliiroseovarius pelagivivens</name>
    <dbReference type="NCBI Taxonomy" id="1639690"/>
    <lineage>
        <taxon>Bacteria</taxon>
        <taxon>Pseudomonadati</taxon>
        <taxon>Pseudomonadota</taxon>
        <taxon>Alphaproteobacteria</taxon>
        <taxon>Rhodobacterales</taxon>
        <taxon>Paracoccaceae</taxon>
        <taxon>Aliiroseovarius</taxon>
    </lineage>
</organism>
<dbReference type="CDD" id="cd02619">
    <property type="entry name" value="Peptidase_C1"/>
    <property type="match status" value="1"/>
</dbReference>
<evidence type="ECO:0008006" key="3">
    <source>
        <dbReference type="Google" id="ProtNLM"/>
    </source>
</evidence>
<dbReference type="InterPro" id="IPR038765">
    <property type="entry name" value="Papain-like_cys_pep_sf"/>
</dbReference>
<dbReference type="EMBL" id="OMOI01000002">
    <property type="protein sequence ID" value="SPF78740.1"/>
    <property type="molecule type" value="Genomic_DNA"/>
</dbReference>
<dbReference type="SUPFAM" id="SSF54001">
    <property type="entry name" value="Cysteine proteinases"/>
    <property type="match status" value="1"/>
</dbReference>